<accession>A0A2M8ELB0</accession>
<dbReference type="Proteomes" id="UP000229756">
    <property type="component" value="Unassembled WGS sequence"/>
</dbReference>
<organism evidence="1 2">
    <name type="scientific">candidate division WWE3 bacterium CG_4_9_14_0_2_um_filter_35_11</name>
    <dbReference type="NCBI Taxonomy" id="1975077"/>
    <lineage>
        <taxon>Bacteria</taxon>
        <taxon>Katanobacteria</taxon>
    </lineage>
</organism>
<comment type="caution">
    <text evidence="1">The sequence shown here is derived from an EMBL/GenBank/DDBJ whole genome shotgun (WGS) entry which is preliminary data.</text>
</comment>
<dbReference type="EMBL" id="PFSJ01000024">
    <property type="protein sequence ID" value="PJC23505.1"/>
    <property type="molecule type" value="Genomic_DNA"/>
</dbReference>
<proteinExistence type="predicted"/>
<name>A0A2M8ELB0_UNCKA</name>
<sequence>MSDKSASIANVFISYNLLGEIQGYTITTYTIYENHPTGVEVLAIDLRSREYHYVYRYKQGIPPEDRVRDLLEVPSRIINTVKLTNWSNPA</sequence>
<evidence type="ECO:0000313" key="1">
    <source>
        <dbReference type="EMBL" id="PJC23505.1"/>
    </source>
</evidence>
<evidence type="ECO:0000313" key="2">
    <source>
        <dbReference type="Proteomes" id="UP000229756"/>
    </source>
</evidence>
<reference evidence="2" key="1">
    <citation type="submission" date="2017-09" db="EMBL/GenBank/DDBJ databases">
        <title>Depth-based differentiation of microbial function through sediment-hosted aquifers and enrichment of novel symbionts in the deep terrestrial subsurface.</title>
        <authorList>
            <person name="Probst A.J."/>
            <person name="Ladd B."/>
            <person name="Jarett J.K."/>
            <person name="Geller-Mcgrath D.E."/>
            <person name="Sieber C.M.K."/>
            <person name="Emerson J.B."/>
            <person name="Anantharaman K."/>
            <person name="Thomas B.C."/>
            <person name="Malmstrom R."/>
            <person name="Stieglmeier M."/>
            <person name="Klingl A."/>
            <person name="Woyke T."/>
            <person name="Ryan C.M."/>
            <person name="Banfield J.F."/>
        </authorList>
    </citation>
    <scope>NUCLEOTIDE SEQUENCE [LARGE SCALE GENOMIC DNA]</scope>
</reference>
<dbReference type="AlphaFoldDB" id="A0A2M8ELB0"/>
<gene>
    <name evidence="1" type="ORF">CO058_03275</name>
</gene>
<protein>
    <submittedName>
        <fullName evidence="1">Uncharacterized protein</fullName>
    </submittedName>
</protein>